<dbReference type="InterPro" id="IPR036940">
    <property type="entry name" value="PI3/4_kinase_cat_sf"/>
</dbReference>
<evidence type="ECO:0000256" key="1">
    <source>
        <dbReference type="ARBA" id="ARBA00004123"/>
    </source>
</evidence>
<dbReference type="GO" id="GO:0005634">
    <property type="term" value="C:nucleus"/>
    <property type="evidence" value="ECO:0007669"/>
    <property type="project" value="UniProtKB-SubCell"/>
</dbReference>
<keyword evidence="2" id="KW-0227">DNA damage</keyword>
<dbReference type="InterPro" id="IPR038980">
    <property type="entry name" value="ATM_plant"/>
</dbReference>
<dbReference type="PROSITE" id="PS50290">
    <property type="entry name" value="PI3_4_KINASE_3"/>
    <property type="match status" value="1"/>
</dbReference>
<dbReference type="Gene3D" id="1.10.1070.11">
    <property type="entry name" value="Phosphatidylinositol 3-/4-kinase, catalytic domain"/>
    <property type="match status" value="1"/>
</dbReference>
<dbReference type="GO" id="GO:0006974">
    <property type="term" value="P:DNA damage response"/>
    <property type="evidence" value="ECO:0007669"/>
    <property type="project" value="UniProtKB-KW"/>
</dbReference>
<dbReference type="PROSITE" id="PS51190">
    <property type="entry name" value="FATC"/>
    <property type="match status" value="1"/>
</dbReference>
<comment type="caution">
    <text evidence="6">The sequence shown here is derived from an EMBL/GenBank/DDBJ whole genome shotgun (WGS) entry which is preliminary data.</text>
</comment>
<dbReference type="Proteomes" id="UP000275267">
    <property type="component" value="Unassembled WGS sequence"/>
</dbReference>
<dbReference type="PANTHER" id="PTHR37079">
    <property type="entry name" value="SERINE/THREONINE-PROTEIN KINASE ATM"/>
    <property type="match status" value="1"/>
</dbReference>
<dbReference type="GO" id="GO:0004674">
    <property type="term" value="F:protein serine/threonine kinase activity"/>
    <property type="evidence" value="ECO:0007669"/>
    <property type="project" value="InterPro"/>
</dbReference>
<dbReference type="PANTHER" id="PTHR37079:SF4">
    <property type="entry name" value="SERINE_THREONINE-PROTEIN KINASE ATM"/>
    <property type="match status" value="1"/>
</dbReference>
<dbReference type="Pfam" id="PF02260">
    <property type="entry name" value="FATC"/>
    <property type="match status" value="1"/>
</dbReference>
<evidence type="ECO:0000259" key="5">
    <source>
        <dbReference type="PROSITE" id="PS51190"/>
    </source>
</evidence>
<feature type="domain" description="FATC" evidence="5">
    <location>
        <begin position="107"/>
        <end position="139"/>
    </location>
</feature>
<evidence type="ECO:0000256" key="2">
    <source>
        <dbReference type="ARBA" id="ARBA00022763"/>
    </source>
</evidence>
<name>A0A3L6R0E1_PANMI</name>
<accession>A0A3L6R0E1</accession>
<dbReference type="InterPro" id="IPR011009">
    <property type="entry name" value="Kinase-like_dom_sf"/>
</dbReference>
<reference evidence="7" key="1">
    <citation type="journal article" date="2019" name="Nat. Commun.">
        <title>The genome of broomcorn millet.</title>
        <authorList>
            <person name="Zou C."/>
            <person name="Miki D."/>
            <person name="Li D."/>
            <person name="Tang Q."/>
            <person name="Xiao L."/>
            <person name="Rajput S."/>
            <person name="Deng P."/>
            <person name="Jia W."/>
            <person name="Huang R."/>
            <person name="Zhang M."/>
            <person name="Sun Y."/>
            <person name="Hu J."/>
            <person name="Fu X."/>
            <person name="Schnable P.S."/>
            <person name="Li F."/>
            <person name="Zhang H."/>
            <person name="Feng B."/>
            <person name="Zhu X."/>
            <person name="Liu R."/>
            <person name="Schnable J.C."/>
            <person name="Zhu J.-K."/>
            <person name="Zhang H."/>
        </authorList>
    </citation>
    <scope>NUCLEOTIDE SEQUENCE [LARGE SCALE GENOMIC DNA]</scope>
</reference>
<evidence type="ECO:0000313" key="6">
    <source>
        <dbReference type="EMBL" id="RLM91767.1"/>
    </source>
</evidence>
<comment type="subcellular location">
    <subcellularLocation>
        <location evidence="1">Nucleus</location>
    </subcellularLocation>
</comment>
<feature type="domain" description="PI3K/PI4K catalytic" evidence="4">
    <location>
        <begin position="1"/>
        <end position="139"/>
    </location>
</feature>
<keyword evidence="7" id="KW-1185">Reference proteome</keyword>
<evidence type="ECO:0000259" key="4">
    <source>
        <dbReference type="PROSITE" id="PS50290"/>
    </source>
</evidence>
<dbReference type="InterPro" id="IPR003152">
    <property type="entry name" value="FATC_dom"/>
</dbReference>
<keyword evidence="3" id="KW-0539">Nucleus</keyword>
<dbReference type="SMART" id="SM01343">
    <property type="entry name" value="FATC"/>
    <property type="match status" value="1"/>
</dbReference>
<proteinExistence type="predicted"/>
<protein>
    <submittedName>
        <fullName evidence="6">Uncharacterized protein</fullName>
    </submittedName>
</protein>
<dbReference type="Pfam" id="PF00454">
    <property type="entry name" value="PI3_PI4_kinase"/>
    <property type="match status" value="1"/>
</dbReference>
<sequence>MVGYIVGLGDRHSMNILTDQDTAEVVHIDLGVAFEQGLMLKTPERVFIHDPLYKWALSPLKALQRQKETDDTDSCLDDSQEAYEGNKDAARAILRVKQKLDGYEDGEMRSVQGQVQQLIQDAVDVDRLCQMFPGWGPWL</sequence>
<dbReference type="OrthoDB" id="381190at2759"/>
<dbReference type="STRING" id="4540.A0A3L6R0E1"/>
<dbReference type="EMBL" id="PQIB02000010">
    <property type="protein sequence ID" value="RLM91767.1"/>
    <property type="molecule type" value="Genomic_DNA"/>
</dbReference>
<dbReference type="SUPFAM" id="SSF56112">
    <property type="entry name" value="Protein kinase-like (PK-like)"/>
    <property type="match status" value="1"/>
</dbReference>
<evidence type="ECO:0000256" key="3">
    <source>
        <dbReference type="ARBA" id="ARBA00023242"/>
    </source>
</evidence>
<dbReference type="AlphaFoldDB" id="A0A3L6R0E1"/>
<gene>
    <name evidence="6" type="ORF">C2845_PM08G07570</name>
</gene>
<evidence type="ECO:0000313" key="7">
    <source>
        <dbReference type="Proteomes" id="UP000275267"/>
    </source>
</evidence>
<dbReference type="InterPro" id="IPR000403">
    <property type="entry name" value="PI3/4_kinase_cat_dom"/>
</dbReference>
<organism evidence="6 7">
    <name type="scientific">Panicum miliaceum</name>
    <name type="common">Proso millet</name>
    <name type="synonym">Broomcorn millet</name>
    <dbReference type="NCBI Taxonomy" id="4540"/>
    <lineage>
        <taxon>Eukaryota</taxon>
        <taxon>Viridiplantae</taxon>
        <taxon>Streptophyta</taxon>
        <taxon>Embryophyta</taxon>
        <taxon>Tracheophyta</taxon>
        <taxon>Spermatophyta</taxon>
        <taxon>Magnoliopsida</taxon>
        <taxon>Liliopsida</taxon>
        <taxon>Poales</taxon>
        <taxon>Poaceae</taxon>
        <taxon>PACMAD clade</taxon>
        <taxon>Panicoideae</taxon>
        <taxon>Panicodae</taxon>
        <taxon>Paniceae</taxon>
        <taxon>Panicinae</taxon>
        <taxon>Panicum</taxon>
        <taxon>Panicum sect. Panicum</taxon>
    </lineage>
</organism>